<evidence type="ECO:0000313" key="3">
    <source>
        <dbReference type="EMBL" id="CCD18517.1"/>
    </source>
</evidence>
<name>F9WLX3_TRYVY</name>
<reference evidence="3 4" key="1">
    <citation type="journal article" date="2012" name="Proc. Natl. Acad. Sci. U.S.A.">
        <title>Antigenic diversity is generated by distinct evolutionary mechanisms in African trypanosome species.</title>
        <authorList>
            <person name="Jackson A.P."/>
            <person name="Berry A."/>
            <person name="Aslett M."/>
            <person name="Allison H.C."/>
            <person name="Burton P."/>
            <person name="Vavrova-Anderson J."/>
            <person name="Brown R."/>
            <person name="Browne H."/>
            <person name="Corton N."/>
            <person name="Hauser H."/>
            <person name="Gamble J."/>
            <person name="Gilderthorp R."/>
            <person name="Marcello L."/>
            <person name="McQuillan J."/>
            <person name="Otto T.D."/>
            <person name="Quail M.A."/>
            <person name="Sanders M.J."/>
            <person name="van Tonder A."/>
            <person name="Ginger M.L."/>
            <person name="Field M.C."/>
            <person name="Barry J.D."/>
            <person name="Hertz-Fowler C."/>
            <person name="Berriman M."/>
        </authorList>
    </citation>
    <scope>NUCLEOTIDE SEQUENCE</scope>
    <source>
        <strain evidence="3 4">Y486</strain>
    </source>
</reference>
<keyword evidence="1" id="KW-0175">Coiled coil</keyword>
<sequence length="807" mass="88778">MCANVAFRLAVLLAVTTLCCMTTFGVAGAKMQKKSAAITKEKTHAACQWVGMHNMFDSTFTAIYEIASNASSTVEGFMGKINKAWEKAVVINDSFVIEEIKKTNYTAAETELQLHNSMEVVSQTKALIKSYFLPANAGVRFHSDIKDDVEKLLENFTICMARYKMMPRDMEGAKTDIESNLTNLTDWKEKEKKVWDETVRNALPVFKQSFWRGDKRGYLKNILESLKKELEKVMIPLINSKLNLTVVQAGTLSVEKETATKVGNINQRLVQEYKALCSPRRQLSAMSSLLSNLEKRLLTKTTEHEGTREKEKEHMQAIKKYITTLKTVVPRSDFAITAMGHGQRPGTTPLMANAQPKTGKLAVYDADKVKDDIKEMRDHVALTLKSLEGHVEHIKRKATRLSGKHSITEECGVPVHEITPNTLEAMTDELSNAERGIIPEDLRSNLTTVSNKWESLQKSMAELDKGVEAAKSAMNAAETQSKETELAVVKELVVKREEFCKVMDHLNAMKSHHNSLEARAREAQSEVQEAKKYEESAGAEAELIQKYVKKIVSTGARTKAAVVRAMGACRAAEAGVAEKDADVLASAAGPCVAAKKADDEGRETEKTSSVVKEFEKKSGIALAEIRESVKRTAVAEGTALKSKENITGALHKIEAVVERVNKTFNDAVTKLPGLESNGYMKECNKDGTAAAAESTVGTFEVNMQTLLQFVNESEGSIVNNSVMVLRESTKQFDNALNEAKKFSANAKSESEQVKAIRAAIKSSAHVARETVRRAEDAAREAQEAASHVASGCEPLHRQLLSVLSGAV</sequence>
<keyword evidence="2" id="KW-0732">Signal</keyword>
<organism evidence="3 4">
    <name type="scientific">Trypanosoma vivax (strain Y486)</name>
    <dbReference type="NCBI Taxonomy" id="1055687"/>
    <lineage>
        <taxon>Eukaryota</taxon>
        <taxon>Discoba</taxon>
        <taxon>Euglenozoa</taxon>
        <taxon>Kinetoplastea</taxon>
        <taxon>Metakinetoplastina</taxon>
        <taxon>Trypanosomatida</taxon>
        <taxon>Trypanosomatidae</taxon>
        <taxon>Trypanosoma</taxon>
        <taxon>Duttonella</taxon>
    </lineage>
</organism>
<feature type="coiled-coil region" evidence="1">
    <location>
        <begin position="725"/>
        <end position="784"/>
    </location>
</feature>
<dbReference type="AlphaFoldDB" id="F9WLX3"/>
<proteinExistence type="predicted"/>
<evidence type="ECO:0000256" key="2">
    <source>
        <dbReference type="SAM" id="SignalP"/>
    </source>
</evidence>
<feature type="signal peptide" evidence="2">
    <location>
        <begin position="1"/>
        <end position="21"/>
    </location>
</feature>
<feature type="coiled-coil region" evidence="1">
    <location>
        <begin position="460"/>
        <end position="533"/>
    </location>
</feature>
<dbReference type="VEuPathDB" id="TriTrypDB:TvY486_0012130"/>
<evidence type="ECO:0000313" key="4">
    <source>
        <dbReference type="Proteomes" id="UP000009027"/>
    </source>
</evidence>
<dbReference type="EMBL" id="CAEX01001330">
    <property type="protein sequence ID" value="CCD18517.1"/>
    <property type="molecule type" value="Genomic_DNA"/>
</dbReference>
<dbReference type="Gene3D" id="1.20.1260.80">
    <property type="match status" value="1"/>
</dbReference>
<protein>
    <submittedName>
        <fullName evidence="3">Uncharacterized protein</fullName>
    </submittedName>
</protein>
<gene>
    <name evidence="3" type="ORF">TvY486_0012130</name>
</gene>
<feature type="chain" id="PRO_5003394882" evidence="2">
    <location>
        <begin position="22"/>
        <end position="807"/>
    </location>
</feature>
<evidence type="ECO:0000256" key="1">
    <source>
        <dbReference type="SAM" id="Coils"/>
    </source>
</evidence>
<accession>F9WLX3</accession>
<keyword evidence="4" id="KW-1185">Reference proteome</keyword>
<dbReference type="Proteomes" id="UP000009027">
    <property type="component" value="Unassembled WGS sequence"/>
</dbReference>